<dbReference type="GO" id="GO:0045259">
    <property type="term" value="C:proton-transporting ATP synthase complex"/>
    <property type="evidence" value="ECO:0007669"/>
    <property type="project" value="UniProtKB-KW"/>
</dbReference>
<organism evidence="4 5">
    <name type="scientific">Methylococcus geothermalis</name>
    <dbReference type="NCBI Taxonomy" id="2681310"/>
    <lineage>
        <taxon>Bacteria</taxon>
        <taxon>Pseudomonadati</taxon>
        <taxon>Pseudomonadota</taxon>
        <taxon>Gammaproteobacteria</taxon>
        <taxon>Methylococcales</taxon>
        <taxon>Methylococcaceae</taxon>
        <taxon>Methylococcus</taxon>
    </lineage>
</organism>
<gene>
    <name evidence="4" type="ORF">GNH96_07555</name>
</gene>
<proteinExistence type="predicted"/>
<feature type="coiled-coil region" evidence="2">
    <location>
        <begin position="86"/>
        <end position="120"/>
    </location>
</feature>
<sequence>MRTFALCLRDTHRCEELKGIESFVGADDTGSFAIRAGHAPLIAALGFGLARFKPEDAAWRYLALPGAVLNFADNRLELLTRRFYLYDDYRIAAAALREELETEERTLAETRASIRALEQHMLKRLWQMRREGIKL</sequence>
<keyword evidence="1" id="KW-0139">CF(1)</keyword>
<dbReference type="InterPro" id="IPR020546">
    <property type="entry name" value="ATP_synth_F1_dsu/esu_N"/>
</dbReference>
<dbReference type="Proteomes" id="UP000503004">
    <property type="component" value="Chromosome"/>
</dbReference>
<dbReference type="SUPFAM" id="SSF51344">
    <property type="entry name" value="Epsilon subunit of F1F0-ATP synthase N-terminal domain"/>
    <property type="match status" value="1"/>
</dbReference>
<dbReference type="GO" id="GO:0015986">
    <property type="term" value="P:proton motive force-driven ATP synthesis"/>
    <property type="evidence" value="ECO:0007669"/>
    <property type="project" value="InterPro"/>
</dbReference>
<dbReference type="Pfam" id="PF02823">
    <property type="entry name" value="ATP-synt_DE_N"/>
    <property type="match status" value="1"/>
</dbReference>
<feature type="domain" description="ATP synthase F1 complex delta/epsilon subunit N-terminal" evidence="3">
    <location>
        <begin position="20"/>
        <end position="82"/>
    </location>
</feature>
<keyword evidence="2" id="KW-0175">Coiled coil</keyword>
<evidence type="ECO:0000256" key="1">
    <source>
        <dbReference type="ARBA" id="ARBA00023196"/>
    </source>
</evidence>
<keyword evidence="5" id="KW-1185">Reference proteome</keyword>
<evidence type="ECO:0000313" key="4">
    <source>
        <dbReference type="EMBL" id="QJD29840.1"/>
    </source>
</evidence>
<dbReference type="AlphaFoldDB" id="A0A858Q7N7"/>
<name>A0A858Q7N7_9GAMM</name>
<reference evidence="5" key="1">
    <citation type="submission" date="2019-12" db="EMBL/GenBank/DDBJ databases">
        <authorList>
            <person name="Awala S.I."/>
            <person name="Rhee S.K."/>
        </authorList>
    </citation>
    <scope>NUCLEOTIDE SEQUENCE [LARGE SCALE GENOMIC DNA]</scope>
    <source>
        <strain evidence="5">IM1</strain>
    </source>
</reference>
<evidence type="ECO:0000259" key="3">
    <source>
        <dbReference type="Pfam" id="PF02823"/>
    </source>
</evidence>
<accession>A0A858Q7N7</accession>
<keyword evidence="1" id="KW-0066">ATP synthesis</keyword>
<dbReference type="InterPro" id="IPR036771">
    <property type="entry name" value="ATPsynth_dsu/esu_N"/>
</dbReference>
<dbReference type="EMBL" id="CP046565">
    <property type="protein sequence ID" value="QJD29840.1"/>
    <property type="molecule type" value="Genomic_DNA"/>
</dbReference>
<dbReference type="RefSeq" id="WP_169603121.1">
    <property type="nucleotide sequence ID" value="NZ_CP046565.1"/>
</dbReference>
<dbReference type="Gene3D" id="2.60.15.10">
    <property type="entry name" value="F0F1 ATP synthase delta/epsilon subunit, N-terminal"/>
    <property type="match status" value="1"/>
</dbReference>
<evidence type="ECO:0000256" key="2">
    <source>
        <dbReference type="SAM" id="Coils"/>
    </source>
</evidence>
<protein>
    <recommendedName>
        <fullName evidence="3">ATP synthase F1 complex delta/epsilon subunit N-terminal domain-containing protein</fullName>
    </recommendedName>
</protein>
<dbReference type="KEGG" id="metu:GNH96_07555"/>
<evidence type="ECO:0000313" key="5">
    <source>
        <dbReference type="Proteomes" id="UP000503004"/>
    </source>
</evidence>